<dbReference type="AlphaFoldDB" id="A0A9D4GJU4"/>
<accession>A0A9D4GJU4</accession>
<dbReference type="EMBL" id="JAIWYP010000005">
    <property type="protein sequence ID" value="KAH3816748.1"/>
    <property type="molecule type" value="Genomic_DNA"/>
</dbReference>
<evidence type="ECO:0000313" key="1">
    <source>
        <dbReference type="EMBL" id="KAH3816748.1"/>
    </source>
</evidence>
<sequence length="109" mass="12618">MRRKSCKVGLDMLTNESWLKLAKQKRTNLWQIMVEEITDPKSAAMATTHFSQEVECGMIRNGDLHSAPLCQDIRNRWNSEDKGGISAVERNSLREPLRKRLLSHINLKR</sequence>
<reference evidence="1" key="1">
    <citation type="journal article" date="2019" name="bioRxiv">
        <title>The Genome of the Zebra Mussel, Dreissena polymorpha: A Resource for Invasive Species Research.</title>
        <authorList>
            <person name="McCartney M.A."/>
            <person name="Auch B."/>
            <person name="Kono T."/>
            <person name="Mallez S."/>
            <person name="Zhang Y."/>
            <person name="Obille A."/>
            <person name="Becker A."/>
            <person name="Abrahante J.E."/>
            <person name="Garbe J."/>
            <person name="Badalamenti J.P."/>
            <person name="Herman A."/>
            <person name="Mangelson H."/>
            <person name="Liachko I."/>
            <person name="Sullivan S."/>
            <person name="Sone E.D."/>
            <person name="Koren S."/>
            <person name="Silverstein K.A.T."/>
            <person name="Beckman K.B."/>
            <person name="Gohl D.M."/>
        </authorList>
    </citation>
    <scope>NUCLEOTIDE SEQUENCE</scope>
    <source>
        <strain evidence="1">Duluth1</strain>
        <tissue evidence="1">Whole animal</tissue>
    </source>
</reference>
<organism evidence="1 2">
    <name type="scientific">Dreissena polymorpha</name>
    <name type="common">Zebra mussel</name>
    <name type="synonym">Mytilus polymorpha</name>
    <dbReference type="NCBI Taxonomy" id="45954"/>
    <lineage>
        <taxon>Eukaryota</taxon>
        <taxon>Metazoa</taxon>
        <taxon>Spiralia</taxon>
        <taxon>Lophotrochozoa</taxon>
        <taxon>Mollusca</taxon>
        <taxon>Bivalvia</taxon>
        <taxon>Autobranchia</taxon>
        <taxon>Heteroconchia</taxon>
        <taxon>Euheterodonta</taxon>
        <taxon>Imparidentia</taxon>
        <taxon>Neoheterodontei</taxon>
        <taxon>Myida</taxon>
        <taxon>Dreissenoidea</taxon>
        <taxon>Dreissenidae</taxon>
        <taxon>Dreissena</taxon>
    </lineage>
</organism>
<protein>
    <submittedName>
        <fullName evidence="1">Uncharacterized protein</fullName>
    </submittedName>
</protein>
<proteinExistence type="predicted"/>
<comment type="caution">
    <text evidence="1">The sequence shown here is derived from an EMBL/GenBank/DDBJ whole genome shotgun (WGS) entry which is preliminary data.</text>
</comment>
<evidence type="ECO:0000313" key="2">
    <source>
        <dbReference type="Proteomes" id="UP000828390"/>
    </source>
</evidence>
<name>A0A9D4GJU4_DREPO</name>
<gene>
    <name evidence="1" type="ORF">DPMN_118269</name>
</gene>
<dbReference type="Proteomes" id="UP000828390">
    <property type="component" value="Unassembled WGS sequence"/>
</dbReference>
<keyword evidence="2" id="KW-1185">Reference proteome</keyword>
<reference evidence="1" key="2">
    <citation type="submission" date="2020-11" db="EMBL/GenBank/DDBJ databases">
        <authorList>
            <person name="McCartney M.A."/>
            <person name="Auch B."/>
            <person name="Kono T."/>
            <person name="Mallez S."/>
            <person name="Becker A."/>
            <person name="Gohl D.M."/>
            <person name="Silverstein K.A.T."/>
            <person name="Koren S."/>
            <person name="Bechman K.B."/>
            <person name="Herman A."/>
            <person name="Abrahante J.E."/>
            <person name="Garbe J."/>
        </authorList>
    </citation>
    <scope>NUCLEOTIDE SEQUENCE</scope>
    <source>
        <strain evidence="1">Duluth1</strain>
        <tissue evidence="1">Whole animal</tissue>
    </source>
</reference>